<sequence length="246" mass="28474">MLGLAVPAVFEFPTLSALAPVIHERRIEDHIPSLPRPEWAFSYLLASVTEKWQSSDIVAVLPTTDFQRVYLNAGLKNYYIWRIDRPIDADQLQRALQILCDQVLVLRSLFIRHADTTFQVVLRRMQVELIQTTINQESVDEECRSWCANDNRSPDVPDGSPYFQPMLISSKPSNHILILRLSHAQFDGSTLPRLLGDLVREYQGHALPQPVVDFTAYLQHRLAHRTPAAYYFWRDYLHEAFMLGWD</sequence>
<comment type="caution">
    <text evidence="2">The sequence shown here is derived from an EMBL/GenBank/DDBJ whole genome shotgun (WGS) entry which is preliminary data.</text>
</comment>
<dbReference type="PANTHER" id="PTHR45527:SF1">
    <property type="entry name" value="FATTY ACID SYNTHASE"/>
    <property type="match status" value="1"/>
</dbReference>
<reference evidence="2 3" key="1">
    <citation type="submission" date="2020-01" db="EMBL/GenBank/DDBJ databases">
        <title>Draft genome sequence of Aspergillus udagawae IFM 53868.</title>
        <authorList>
            <person name="Takahashi H."/>
            <person name="Yaguchi T."/>
        </authorList>
    </citation>
    <scope>NUCLEOTIDE SEQUENCE [LARGE SCALE GENOMIC DNA]</scope>
    <source>
        <strain evidence="2 3">IFM 53868</strain>
    </source>
</reference>
<protein>
    <submittedName>
        <fullName evidence="2">Nonribosomal peptide synthetase 12</fullName>
    </submittedName>
</protein>
<evidence type="ECO:0000313" key="3">
    <source>
        <dbReference type="Proteomes" id="UP000465266"/>
    </source>
</evidence>
<gene>
    <name evidence="2" type="ORF">IFM53868_07396</name>
</gene>
<keyword evidence="3" id="KW-1185">Reference proteome</keyword>
<dbReference type="InterPro" id="IPR023213">
    <property type="entry name" value="CAT-like_dom_sf"/>
</dbReference>
<organism evidence="2 3">
    <name type="scientific">Aspergillus udagawae</name>
    <dbReference type="NCBI Taxonomy" id="91492"/>
    <lineage>
        <taxon>Eukaryota</taxon>
        <taxon>Fungi</taxon>
        <taxon>Dikarya</taxon>
        <taxon>Ascomycota</taxon>
        <taxon>Pezizomycotina</taxon>
        <taxon>Eurotiomycetes</taxon>
        <taxon>Eurotiomycetidae</taxon>
        <taxon>Eurotiales</taxon>
        <taxon>Aspergillaceae</taxon>
        <taxon>Aspergillus</taxon>
        <taxon>Aspergillus subgen. Fumigati</taxon>
    </lineage>
</organism>
<evidence type="ECO:0000313" key="2">
    <source>
        <dbReference type="EMBL" id="GFF94027.1"/>
    </source>
</evidence>
<evidence type="ECO:0000259" key="1">
    <source>
        <dbReference type="Pfam" id="PF00668"/>
    </source>
</evidence>
<dbReference type="Pfam" id="PF00668">
    <property type="entry name" value="Condensation"/>
    <property type="match status" value="1"/>
</dbReference>
<proteinExistence type="predicted"/>
<dbReference type="PANTHER" id="PTHR45527">
    <property type="entry name" value="NONRIBOSOMAL PEPTIDE SYNTHETASE"/>
    <property type="match status" value="1"/>
</dbReference>
<name>A0ABQ1B589_9EURO</name>
<feature type="domain" description="Condensation" evidence="1">
    <location>
        <begin position="82"/>
        <end position="239"/>
    </location>
</feature>
<dbReference type="InterPro" id="IPR001242">
    <property type="entry name" value="Condensation_dom"/>
</dbReference>
<accession>A0ABQ1B589</accession>
<dbReference type="SUPFAM" id="SSF52777">
    <property type="entry name" value="CoA-dependent acyltransferases"/>
    <property type="match status" value="1"/>
</dbReference>
<dbReference type="EMBL" id="BLKG01000096">
    <property type="protein sequence ID" value="GFF94027.1"/>
    <property type="molecule type" value="Genomic_DNA"/>
</dbReference>
<dbReference type="Proteomes" id="UP000465266">
    <property type="component" value="Unassembled WGS sequence"/>
</dbReference>
<dbReference type="Gene3D" id="3.30.559.10">
    <property type="entry name" value="Chloramphenicol acetyltransferase-like domain"/>
    <property type="match status" value="1"/>
</dbReference>